<dbReference type="PROSITE" id="PS50053">
    <property type="entry name" value="UBIQUITIN_2"/>
    <property type="match status" value="1"/>
</dbReference>
<sequence length="424" mass="43693">MVKITFKTVQNKLFTVEAEGSETVADVKRKIQDTQSFPSEHQKLIYSGKILNDAATVGSLNIKEKDFIVVMVSKPKATPAVAAAASSSTPASAPPAAPAMSTETTSTPSAAPSSTENSASVTAAGSTATAPDASNAPESTQAVPASATTGSTSSGHGLDGGSFVTGPALQQAIEGMVEMGFPRDQVQKALRASFNNPDRAVEYLMSGEMPTGEDEGPASLPTAPIPAAPSTATPSAPIQPSTQAPAVAPTSDAPTSRAQGSAENLFAAAEAAMNRDRGVPTPAAGAGAAGAGRGGQSEAMAAFANSPILQQLRQMVRENPAMIQPLLQRLMSSSPQIAQYINQNPQALYDFLGIDAGDDGDGDDDMLGQQTTQINLTQEEAAAVERLEALGFDRAMVLQAYMACDKNEELAANFLFENGDEDQD</sequence>
<evidence type="ECO:0000313" key="9">
    <source>
        <dbReference type="EMBL" id="ORX41106.1"/>
    </source>
</evidence>
<proteinExistence type="inferred from homology"/>
<accession>A0A1Y1UUG4</accession>
<dbReference type="OrthoDB" id="419317at2759"/>
<dbReference type="GeneID" id="33554463"/>
<dbReference type="GO" id="GO:0006289">
    <property type="term" value="P:nucleotide-excision repair"/>
    <property type="evidence" value="ECO:0007669"/>
    <property type="project" value="UniProtKB-UniRule"/>
</dbReference>
<dbReference type="EMBL" id="NBSH01000001">
    <property type="protein sequence ID" value="ORX41106.1"/>
    <property type="molecule type" value="Genomic_DNA"/>
</dbReference>
<comment type="function">
    <text evidence="5">Multiubiquitin chain receptor involved in modulation of proteasomal degradation. Involved in nucleotide excision repair.</text>
</comment>
<evidence type="ECO:0000256" key="4">
    <source>
        <dbReference type="ARBA" id="ARBA00023242"/>
    </source>
</evidence>
<dbReference type="GO" id="GO:0005654">
    <property type="term" value="C:nucleoplasm"/>
    <property type="evidence" value="ECO:0007669"/>
    <property type="project" value="TreeGrafter"/>
</dbReference>
<dbReference type="InterPro" id="IPR000626">
    <property type="entry name" value="Ubiquitin-like_dom"/>
</dbReference>
<dbReference type="FunFam" id="1.10.8.10:FF:000003">
    <property type="entry name" value="UV excision repair protein RAD23 homolog"/>
    <property type="match status" value="1"/>
</dbReference>
<dbReference type="FunCoup" id="A0A1Y1UUG4">
    <property type="interactions" value="552"/>
</dbReference>
<dbReference type="InParanoid" id="A0A1Y1UUG4"/>
<evidence type="ECO:0000256" key="5">
    <source>
        <dbReference type="RuleBase" id="RU367049"/>
    </source>
</evidence>
<dbReference type="PROSITE" id="PS50030">
    <property type="entry name" value="UBA"/>
    <property type="match status" value="2"/>
</dbReference>
<dbReference type="FunFam" id="1.10.8.10:FF:000002">
    <property type="entry name" value="UV excision repair protein RAD23 homolog"/>
    <property type="match status" value="1"/>
</dbReference>
<dbReference type="Gene3D" id="1.10.8.10">
    <property type="entry name" value="DNA helicase RuvA subunit, C-terminal domain"/>
    <property type="match status" value="2"/>
</dbReference>
<dbReference type="SMART" id="SM00165">
    <property type="entry name" value="UBA"/>
    <property type="match status" value="2"/>
</dbReference>
<dbReference type="Proteomes" id="UP000193218">
    <property type="component" value="Unassembled WGS sequence"/>
</dbReference>
<dbReference type="SUPFAM" id="SSF46934">
    <property type="entry name" value="UBA-like"/>
    <property type="match status" value="2"/>
</dbReference>
<dbReference type="InterPro" id="IPR029071">
    <property type="entry name" value="Ubiquitin-like_domsf"/>
</dbReference>
<dbReference type="GO" id="GO:0003684">
    <property type="term" value="F:damaged DNA binding"/>
    <property type="evidence" value="ECO:0007669"/>
    <property type="project" value="UniProtKB-UniRule"/>
</dbReference>
<reference evidence="9 10" key="1">
    <citation type="submission" date="2017-03" db="EMBL/GenBank/DDBJ databases">
        <title>Widespread Adenine N6-methylation of Active Genes in Fungi.</title>
        <authorList>
            <consortium name="DOE Joint Genome Institute"/>
            <person name="Mondo S.J."/>
            <person name="Dannebaum R.O."/>
            <person name="Kuo R.C."/>
            <person name="Louie K.B."/>
            <person name="Bewick A.J."/>
            <person name="Labutti K."/>
            <person name="Haridas S."/>
            <person name="Kuo A."/>
            <person name="Salamov A."/>
            <person name="Ahrendt S.R."/>
            <person name="Lau R."/>
            <person name="Bowen B.P."/>
            <person name="Lipzen A."/>
            <person name="Sullivan W."/>
            <person name="Andreopoulos W.B."/>
            <person name="Clum A."/>
            <person name="Lindquist E."/>
            <person name="Daum C."/>
            <person name="Northen T.R."/>
            <person name="Ramamoorthy G."/>
            <person name="Schmitz R.J."/>
            <person name="Gryganskyi A."/>
            <person name="Culley D."/>
            <person name="Magnuson J."/>
            <person name="James T.Y."/>
            <person name="O'Malley M.A."/>
            <person name="Stajich J.E."/>
            <person name="Spatafora J.W."/>
            <person name="Visel A."/>
            <person name="Grigoriev I.V."/>
        </authorList>
    </citation>
    <scope>NUCLEOTIDE SEQUENCE [LARGE SCALE GENOMIC DNA]</scope>
    <source>
        <strain evidence="9 10">NRRL Y-17943</strain>
    </source>
</reference>
<dbReference type="CDD" id="cd14281">
    <property type="entry name" value="UBA2_Rad23_like"/>
    <property type="match status" value="1"/>
</dbReference>
<dbReference type="Pfam" id="PF00627">
    <property type="entry name" value="UBA"/>
    <property type="match status" value="2"/>
</dbReference>
<comment type="subcellular location">
    <subcellularLocation>
        <location evidence="5">Nucleus</location>
    </subcellularLocation>
    <subcellularLocation>
        <location evidence="5">Cytoplasm</location>
    </subcellularLocation>
</comment>
<keyword evidence="2 5" id="KW-0227">DNA damage</keyword>
<comment type="caution">
    <text evidence="9">The sequence shown here is derived from an EMBL/GenBank/DDBJ whole genome shotgun (WGS) entry which is preliminary data.</text>
</comment>
<evidence type="ECO:0000259" key="8">
    <source>
        <dbReference type="PROSITE" id="PS50053"/>
    </source>
</evidence>
<evidence type="ECO:0000313" key="10">
    <source>
        <dbReference type="Proteomes" id="UP000193218"/>
    </source>
</evidence>
<gene>
    <name evidence="9" type="ORF">BD324DRAFT_38881</name>
</gene>
<protein>
    <recommendedName>
        <fullName evidence="5">UV excision repair protein RAD23</fullName>
    </recommendedName>
</protein>
<dbReference type="Pfam" id="PF00240">
    <property type="entry name" value="ubiquitin"/>
    <property type="match status" value="1"/>
</dbReference>
<dbReference type="GO" id="GO:0005829">
    <property type="term" value="C:cytosol"/>
    <property type="evidence" value="ECO:0007669"/>
    <property type="project" value="TreeGrafter"/>
</dbReference>
<dbReference type="InterPro" id="IPR015360">
    <property type="entry name" value="XPC-bd"/>
</dbReference>
<evidence type="ECO:0000256" key="1">
    <source>
        <dbReference type="ARBA" id="ARBA00022737"/>
    </source>
</evidence>
<feature type="domain" description="Ubiquitin-like" evidence="8">
    <location>
        <begin position="2"/>
        <end position="77"/>
    </location>
</feature>
<dbReference type="CDD" id="cd01805">
    <property type="entry name" value="Ubl_Rad23"/>
    <property type="match status" value="1"/>
</dbReference>
<dbReference type="STRING" id="4999.A0A1Y1UUG4"/>
<name>A0A1Y1UUG4_9TREE</name>
<dbReference type="Gene3D" id="1.10.10.540">
    <property type="entry name" value="XPC-binding domain"/>
    <property type="match status" value="1"/>
</dbReference>
<dbReference type="SMART" id="SM00213">
    <property type="entry name" value="UBQ"/>
    <property type="match status" value="1"/>
</dbReference>
<dbReference type="GO" id="GO:0070628">
    <property type="term" value="F:proteasome binding"/>
    <property type="evidence" value="ECO:0007669"/>
    <property type="project" value="TreeGrafter"/>
</dbReference>
<feature type="compositionally biased region" description="Low complexity" evidence="6">
    <location>
        <begin position="146"/>
        <end position="156"/>
    </location>
</feature>
<dbReference type="CDD" id="cd14280">
    <property type="entry name" value="UBA1_Rad23_like"/>
    <property type="match status" value="1"/>
</dbReference>
<dbReference type="PANTHER" id="PTHR10621">
    <property type="entry name" value="UV EXCISION REPAIR PROTEIN RAD23"/>
    <property type="match status" value="1"/>
</dbReference>
<dbReference type="Gene3D" id="3.10.20.90">
    <property type="entry name" value="Phosphatidylinositol 3-kinase Catalytic Subunit, Chain A, domain 1"/>
    <property type="match status" value="1"/>
</dbReference>
<feature type="compositionally biased region" description="Low complexity" evidence="6">
    <location>
        <begin position="98"/>
        <end position="130"/>
    </location>
</feature>
<dbReference type="RefSeq" id="XP_021874785.1">
    <property type="nucleotide sequence ID" value="XM_022012655.1"/>
</dbReference>
<evidence type="ECO:0000259" key="7">
    <source>
        <dbReference type="PROSITE" id="PS50030"/>
    </source>
</evidence>
<evidence type="ECO:0000256" key="6">
    <source>
        <dbReference type="SAM" id="MobiDB-lite"/>
    </source>
</evidence>
<dbReference type="InterPro" id="IPR009060">
    <property type="entry name" value="UBA-like_sf"/>
</dbReference>
<dbReference type="PANTHER" id="PTHR10621:SF0">
    <property type="entry name" value="UV EXCISION REPAIR PROTEIN RAD23"/>
    <property type="match status" value="1"/>
</dbReference>
<keyword evidence="10" id="KW-1185">Reference proteome</keyword>
<dbReference type="InterPro" id="IPR004806">
    <property type="entry name" value="Rad23"/>
</dbReference>
<dbReference type="SUPFAM" id="SSF54236">
    <property type="entry name" value="Ubiquitin-like"/>
    <property type="match status" value="1"/>
</dbReference>
<feature type="domain" description="UBA" evidence="7">
    <location>
        <begin position="167"/>
        <end position="207"/>
    </location>
</feature>
<dbReference type="GO" id="GO:0031593">
    <property type="term" value="F:polyubiquitin modification-dependent protein binding"/>
    <property type="evidence" value="ECO:0007669"/>
    <property type="project" value="UniProtKB-UniRule"/>
</dbReference>
<comment type="similarity">
    <text evidence="5">Belongs to the RAD23 family.</text>
</comment>
<dbReference type="InterPro" id="IPR015940">
    <property type="entry name" value="UBA"/>
</dbReference>
<dbReference type="GO" id="GO:0043161">
    <property type="term" value="P:proteasome-mediated ubiquitin-dependent protein catabolic process"/>
    <property type="evidence" value="ECO:0007669"/>
    <property type="project" value="UniProtKB-UniRule"/>
</dbReference>
<feature type="region of interest" description="Disordered" evidence="6">
    <location>
        <begin position="208"/>
        <end position="260"/>
    </location>
</feature>
<dbReference type="Pfam" id="PF09280">
    <property type="entry name" value="XPC-binding"/>
    <property type="match status" value="1"/>
</dbReference>
<organism evidence="9 10">
    <name type="scientific">Kockovaella imperatae</name>
    <dbReference type="NCBI Taxonomy" id="4999"/>
    <lineage>
        <taxon>Eukaryota</taxon>
        <taxon>Fungi</taxon>
        <taxon>Dikarya</taxon>
        <taxon>Basidiomycota</taxon>
        <taxon>Agaricomycotina</taxon>
        <taxon>Tremellomycetes</taxon>
        <taxon>Tremellales</taxon>
        <taxon>Cuniculitremaceae</taxon>
        <taxon>Kockovaella</taxon>
    </lineage>
</organism>
<evidence type="ECO:0000256" key="2">
    <source>
        <dbReference type="ARBA" id="ARBA00022763"/>
    </source>
</evidence>
<feature type="domain" description="UBA" evidence="7">
    <location>
        <begin position="377"/>
        <end position="418"/>
    </location>
</feature>
<keyword evidence="4 5" id="KW-0539">Nucleus</keyword>
<dbReference type="PRINTS" id="PR01839">
    <property type="entry name" value="RAD23PROTEIN"/>
</dbReference>
<feature type="compositionally biased region" description="Low complexity" evidence="6">
    <location>
        <begin position="228"/>
        <end position="242"/>
    </location>
</feature>
<keyword evidence="1" id="KW-0677">Repeat</keyword>
<evidence type="ECO:0000256" key="3">
    <source>
        <dbReference type="ARBA" id="ARBA00023204"/>
    </source>
</evidence>
<dbReference type="NCBIfam" id="TIGR00601">
    <property type="entry name" value="rad23"/>
    <property type="match status" value="1"/>
</dbReference>
<dbReference type="SUPFAM" id="SSF101238">
    <property type="entry name" value="XPC-binding domain"/>
    <property type="match status" value="1"/>
</dbReference>
<keyword evidence="5" id="KW-0963">Cytoplasm</keyword>
<dbReference type="GO" id="GO:0043130">
    <property type="term" value="F:ubiquitin binding"/>
    <property type="evidence" value="ECO:0007669"/>
    <property type="project" value="UniProtKB-UniRule"/>
</dbReference>
<keyword evidence="3 5" id="KW-0234">DNA repair</keyword>
<feature type="region of interest" description="Disordered" evidence="6">
    <location>
        <begin position="85"/>
        <end position="165"/>
    </location>
</feature>
<dbReference type="InterPro" id="IPR036353">
    <property type="entry name" value="XPC-bd_sf"/>
</dbReference>
<dbReference type="AlphaFoldDB" id="A0A1Y1UUG4"/>
<dbReference type="FunFam" id="3.10.20.90:FF:000254">
    <property type="entry name" value="UV excision repair protein Rad23"/>
    <property type="match status" value="1"/>
</dbReference>